<organism evidence="1">
    <name type="scientific">Marinomonas sp. (strain MWYL1)</name>
    <dbReference type="NCBI Taxonomy" id="400668"/>
    <lineage>
        <taxon>Bacteria</taxon>
        <taxon>Pseudomonadati</taxon>
        <taxon>Pseudomonadota</taxon>
        <taxon>Gammaproteobacteria</taxon>
        <taxon>Oceanospirillales</taxon>
        <taxon>Oceanospirillaceae</taxon>
        <taxon>Marinomonas</taxon>
    </lineage>
</organism>
<name>A6VVK0_MARMS</name>
<dbReference type="EMBL" id="CP000749">
    <property type="protein sequence ID" value="ABR70479.1"/>
    <property type="molecule type" value="Genomic_DNA"/>
</dbReference>
<reference evidence="1" key="1">
    <citation type="submission" date="2007-06" db="EMBL/GenBank/DDBJ databases">
        <title>Complete sequence of Marinomonas sp. MWYL1.</title>
        <authorList>
            <consortium name="US DOE Joint Genome Institute"/>
            <person name="Copeland A."/>
            <person name="Lucas S."/>
            <person name="Lapidus A."/>
            <person name="Barry K."/>
            <person name="Glavina del Rio T."/>
            <person name="Dalin E."/>
            <person name="Tice H."/>
            <person name="Pitluck S."/>
            <person name="Kiss H."/>
            <person name="Brettin T."/>
            <person name="Bruce D."/>
            <person name="Detter J.C."/>
            <person name="Han C."/>
            <person name="Schmutz J."/>
            <person name="Larimer F."/>
            <person name="Land M."/>
            <person name="Hauser L."/>
            <person name="Kyrpides N."/>
            <person name="Kim E."/>
            <person name="Johnston A.W.B."/>
            <person name="Todd J.D."/>
            <person name="Rogers R."/>
            <person name="Wexler M."/>
            <person name="Bond P.L."/>
            <person name="Li Y."/>
            <person name="Richardson P."/>
        </authorList>
    </citation>
    <scope>NUCLEOTIDE SEQUENCE [LARGE SCALE GENOMIC DNA]</scope>
    <source>
        <strain evidence="1">MWYL1</strain>
    </source>
</reference>
<dbReference type="AlphaFoldDB" id="A6VVK0"/>
<sequence>MTPTTMPLVHVCDCHRLRNILVSNAIIPTKCPVFKEDLAYFFYGRPSYRIGDGGLSSNTPSLFPVCFILNSAYIKNIKRVFPFDTGAFSAGLYKKYIHSTATFSDYIFEPTYDFIRRYVDLFYSSNKNYFNGQATIEKGLIPAMAFELQSLHQMITATSTEEVDDRCYTVEIQSFSDVDISGGAVMAIVLPITILSDPTVSSYLFDNNIEPITYETSRCAPSSLTPLIIDKVRNYYLDEGVI</sequence>
<dbReference type="eggNOG" id="ENOG50335MX">
    <property type="taxonomic scope" value="Bacteria"/>
</dbReference>
<proteinExistence type="predicted"/>
<evidence type="ECO:0000313" key="1">
    <source>
        <dbReference type="EMBL" id="ABR70479.1"/>
    </source>
</evidence>
<dbReference type="HOGENOM" id="CLU_1030362_0_0_6"/>
<accession>A6VVK0</accession>
<gene>
    <name evidence="1" type="ordered locus">Mmwyl1_1551</name>
</gene>
<protein>
    <submittedName>
        <fullName evidence="1">Uncharacterized protein</fullName>
    </submittedName>
</protein>
<dbReference type="KEGG" id="mmw:Mmwyl1_1551"/>